<dbReference type="CDD" id="cd16917">
    <property type="entry name" value="HATPase_UhpB-NarQ-NarX-like"/>
    <property type="match status" value="1"/>
</dbReference>
<keyword evidence="5" id="KW-0547">Nucleotide-binding</keyword>
<keyword evidence="6 13" id="KW-0418">Kinase</keyword>
<evidence type="ECO:0000313" key="13">
    <source>
        <dbReference type="EMBL" id="NYI07736.1"/>
    </source>
</evidence>
<dbReference type="GO" id="GO:0016020">
    <property type="term" value="C:membrane"/>
    <property type="evidence" value="ECO:0007669"/>
    <property type="project" value="InterPro"/>
</dbReference>
<evidence type="ECO:0000256" key="1">
    <source>
        <dbReference type="ARBA" id="ARBA00000085"/>
    </source>
</evidence>
<evidence type="ECO:0000256" key="10">
    <source>
        <dbReference type="SAM" id="Phobius"/>
    </source>
</evidence>
<feature type="transmembrane region" description="Helical" evidence="10">
    <location>
        <begin position="151"/>
        <end position="170"/>
    </location>
</feature>
<evidence type="ECO:0000259" key="11">
    <source>
        <dbReference type="Pfam" id="PF02518"/>
    </source>
</evidence>
<dbReference type="GO" id="GO:0046983">
    <property type="term" value="F:protein dimerization activity"/>
    <property type="evidence" value="ECO:0007669"/>
    <property type="project" value="InterPro"/>
</dbReference>
<keyword evidence="8" id="KW-0902">Two-component regulatory system</keyword>
<reference evidence="13 14" key="1">
    <citation type="submission" date="2020-07" db="EMBL/GenBank/DDBJ databases">
        <title>Sequencing the genomes of 1000 actinobacteria strains.</title>
        <authorList>
            <person name="Klenk H.-P."/>
        </authorList>
    </citation>
    <scope>NUCLEOTIDE SEQUENCE [LARGE SCALE GENOMIC DNA]</scope>
    <source>
        <strain evidence="13 14">DSM 42178</strain>
    </source>
</reference>
<evidence type="ECO:0000256" key="9">
    <source>
        <dbReference type="SAM" id="MobiDB-lite"/>
    </source>
</evidence>
<dbReference type="EC" id="2.7.13.3" evidence="2"/>
<evidence type="ECO:0000313" key="14">
    <source>
        <dbReference type="Proteomes" id="UP000567795"/>
    </source>
</evidence>
<dbReference type="GO" id="GO:0005524">
    <property type="term" value="F:ATP binding"/>
    <property type="evidence" value="ECO:0007669"/>
    <property type="project" value="UniProtKB-KW"/>
</dbReference>
<feature type="region of interest" description="Disordered" evidence="9">
    <location>
        <begin position="357"/>
        <end position="382"/>
    </location>
</feature>
<sequence length="457" mass="47652">MSWLLTEASPVLRMGPVLRRWVVGALVALTAILLFSGSAMMAGPGEANSYGYSSGTALALATLQNVPLVLSLFRPAAALCLNLLSAVLIATTGHPSSPEMLLWPWLPQSILSLIAVCLMVAAFCRWREIVLLCLALAATIAYAESRAPGAHSNTLTALIFSALILGLGLLRAGRGAVRERIAQQEVLTQEERALRTLLEERARIARELHDVVAHHMSVVAVQADSAPYRLAGLTPEARGEFESIAGAARQALSEMRRMLGVLRSEESGGERAPQPGLGEVVDLVEGTRGAGVAVELHGEDPRALAAGGRVPETTQLTAYRVVQEALSNVVRHAPGAATRVRLEAADGRLRVLVENDAAPPARSGARAAAHPPAEPPSGRAGQGLVGMRERVAALAGELSAAPTADGGFRVLAVLPLGSGLPGGGAGGSGFSDGRRDVASRGATRGKEADRDDSRADR</sequence>
<comment type="catalytic activity">
    <reaction evidence="1">
        <text>ATP + protein L-histidine = ADP + protein N-phospho-L-histidine.</text>
        <dbReference type="EC" id="2.7.13.3"/>
    </reaction>
</comment>
<dbReference type="Gene3D" id="3.30.565.10">
    <property type="entry name" value="Histidine kinase-like ATPase, C-terminal domain"/>
    <property type="match status" value="1"/>
</dbReference>
<feature type="compositionally biased region" description="Low complexity" evidence="9">
    <location>
        <begin position="357"/>
        <end position="371"/>
    </location>
</feature>
<evidence type="ECO:0000256" key="4">
    <source>
        <dbReference type="ARBA" id="ARBA00022679"/>
    </source>
</evidence>
<evidence type="ECO:0000256" key="5">
    <source>
        <dbReference type="ARBA" id="ARBA00022741"/>
    </source>
</evidence>
<evidence type="ECO:0000256" key="7">
    <source>
        <dbReference type="ARBA" id="ARBA00022840"/>
    </source>
</evidence>
<evidence type="ECO:0000256" key="6">
    <source>
        <dbReference type="ARBA" id="ARBA00022777"/>
    </source>
</evidence>
<dbReference type="PANTHER" id="PTHR24421">
    <property type="entry name" value="NITRATE/NITRITE SENSOR PROTEIN NARX-RELATED"/>
    <property type="match status" value="1"/>
</dbReference>
<comment type="caution">
    <text evidence="13">The sequence shown here is derived from an EMBL/GenBank/DDBJ whole genome shotgun (WGS) entry which is preliminary data.</text>
</comment>
<protein>
    <recommendedName>
        <fullName evidence="2">histidine kinase</fullName>
        <ecNumber evidence="2">2.7.13.3</ecNumber>
    </recommendedName>
</protein>
<dbReference type="Pfam" id="PF02518">
    <property type="entry name" value="HATPase_c"/>
    <property type="match status" value="1"/>
</dbReference>
<feature type="region of interest" description="Disordered" evidence="9">
    <location>
        <begin position="421"/>
        <end position="457"/>
    </location>
</feature>
<evidence type="ECO:0000259" key="12">
    <source>
        <dbReference type="Pfam" id="PF07730"/>
    </source>
</evidence>
<dbReference type="Pfam" id="PF07730">
    <property type="entry name" value="HisKA_3"/>
    <property type="match status" value="1"/>
</dbReference>
<dbReference type="InterPro" id="IPR003594">
    <property type="entry name" value="HATPase_dom"/>
</dbReference>
<dbReference type="GO" id="GO:0000155">
    <property type="term" value="F:phosphorelay sensor kinase activity"/>
    <property type="evidence" value="ECO:0007669"/>
    <property type="project" value="InterPro"/>
</dbReference>
<keyword evidence="7" id="KW-0067">ATP-binding</keyword>
<feature type="domain" description="Signal transduction histidine kinase subgroup 3 dimerisation and phosphoacceptor" evidence="12">
    <location>
        <begin position="200"/>
        <end position="265"/>
    </location>
</feature>
<proteinExistence type="predicted"/>
<dbReference type="InterPro" id="IPR036890">
    <property type="entry name" value="HATPase_C_sf"/>
</dbReference>
<dbReference type="RefSeq" id="WP_312892817.1">
    <property type="nucleotide sequence ID" value="NZ_JACBZD010000002.1"/>
</dbReference>
<keyword evidence="10" id="KW-0812">Transmembrane</keyword>
<dbReference type="AlphaFoldDB" id="A0A852ZZH1"/>
<keyword evidence="14" id="KW-1185">Reference proteome</keyword>
<evidence type="ECO:0000256" key="3">
    <source>
        <dbReference type="ARBA" id="ARBA00022553"/>
    </source>
</evidence>
<evidence type="ECO:0000256" key="8">
    <source>
        <dbReference type="ARBA" id="ARBA00023012"/>
    </source>
</evidence>
<dbReference type="PANTHER" id="PTHR24421:SF10">
    <property type="entry name" value="NITRATE_NITRITE SENSOR PROTEIN NARQ"/>
    <property type="match status" value="1"/>
</dbReference>
<feature type="transmembrane region" description="Helical" evidence="10">
    <location>
        <begin position="21"/>
        <end position="43"/>
    </location>
</feature>
<organism evidence="13 14">
    <name type="scientific">Allostreptomyces psammosilenae</name>
    <dbReference type="NCBI Taxonomy" id="1892865"/>
    <lineage>
        <taxon>Bacteria</taxon>
        <taxon>Bacillati</taxon>
        <taxon>Actinomycetota</taxon>
        <taxon>Actinomycetes</taxon>
        <taxon>Kitasatosporales</taxon>
        <taxon>Streptomycetaceae</taxon>
        <taxon>Allostreptomyces</taxon>
    </lineage>
</organism>
<keyword evidence="3" id="KW-0597">Phosphoprotein</keyword>
<dbReference type="InterPro" id="IPR050482">
    <property type="entry name" value="Sensor_HK_TwoCompSys"/>
</dbReference>
<dbReference type="SUPFAM" id="SSF55874">
    <property type="entry name" value="ATPase domain of HSP90 chaperone/DNA topoisomerase II/histidine kinase"/>
    <property type="match status" value="1"/>
</dbReference>
<dbReference type="Proteomes" id="UP000567795">
    <property type="component" value="Unassembled WGS sequence"/>
</dbReference>
<keyword evidence="10" id="KW-1133">Transmembrane helix</keyword>
<dbReference type="Gene3D" id="1.20.5.1930">
    <property type="match status" value="1"/>
</dbReference>
<dbReference type="InterPro" id="IPR011712">
    <property type="entry name" value="Sig_transdc_His_kin_sub3_dim/P"/>
</dbReference>
<dbReference type="EMBL" id="JACBZD010000002">
    <property type="protein sequence ID" value="NYI07736.1"/>
    <property type="molecule type" value="Genomic_DNA"/>
</dbReference>
<feature type="compositionally biased region" description="Basic and acidic residues" evidence="9">
    <location>
        <begin position="432"/>
        <end position="457"/>
    </location>
</feature>
<gene>
    <name evidence="13" type="ORF">FHU37_004765</name>
</gene>
<keyword evidence="4" id="KW-0808">Transferase</keyword>
<feature type="transmembrane region" description="Helical" evidence="10">
    <location>
        <begin position="129"/>
        <end position="145"/>
    </location>
</feature>
<evidence type="ECO:0000256" key="2">
    <source>
        <dbReference type="ARBA" id="ARBA00012438"/>
    </source>
</evidence>
<feature type="transmembrane region" description="Helical" evidence="10">
    <location>
        <begin position="105"/>
        <end position="124"/>
    </location>
</feature>
<keyword evidence="10" id="KW-0472">Membrane</keyword>
<name>A0A852ZZH1_9ACTN</name>
<feature type="domain" description="Histidine kinase/HSP90-like ATPase" evidence="11">
    <location>
        <begin position="316"/>
        <end position="416"/>
    </location>
</feature>
<feature type="compositionally biased region" description="Gly residues" evidence="9">
    <location>
        <begin position="421"/>
        <end position="430"/>
    </location>
</feature>
<accession>A0A852ZZH1</accession>